<gene>
    <name evidence="2" type="ORF">E1B25_06970</name>
</gene>
<evidence type="ECO:0000313" key="3">
    <source>
        <dbReference type="Proteomes" id="UP000294662"/>
    </source>
</evidence>
<evidence type="ECO:0000313" key="2">
    <source>
        <dbReference type="EMBL" id="TDE39784.1"/>
    </source>
</evidence>
<accession>A0A4R5EXR0</accession>
<proteinExistence type="predicted"/>
<evidence type="ECO:0000256" key="1">
    <source>
        <dbReference type="SAM" id="Phobius"/>
    </source>
</evidence>
<reference evidence="2 3" key="1">
    <citation type="submission" date="2019-03" db="EMBL/GenBank/DDBJ databases">
        <authorList>
            <person name="Zhang S."/>
        </authorList>
    </citation>
    <scope>NUCLEOTIDE SEQUENCE [LARGE SCALE GENOMIC DNA]</scope>
    <source>
        <strain evidence="2 3">S4J41</strain>
    </source>
</reference>
<keyword evidence="3" id="KW-1185">Reference proteome</keyword>
<sequence length="127" mass="13737">MGTQQFTADRSAYLRTNAWLAALAMTSAMALLWVMGNAHVWTGAVAGLAAIIVRGWYLASEELTAVWEMDGERITGPGGRQVSLDQISKVRKMGSFVQVITRNGDKHLIKYQADPDATVAAIERAAA</sequence>
<keyword evidence="1" id="KW-1133">Transmembrane helix</keyword>
<dbReference type="AlphaFoldDB" id="A0A4R5EXR0"/>
<dbReference type="OrthoDB" id="7861868at2"/>
<name>A0A4R5EXR0_9RHOB</name>
<feature type="transmembrane region" description="Helical" evidence="1">
    <location>
        <begin position="40"/>
        <end position="59"/>
    </location>
</feature>
<dbReference type="Proteomes" id="UP000294662">
    <property type="component" value="Unassembled WGS sequence"/>
</dbReference>
<dbReference type="RefSeq" id="WP_132828038.1">
    <property type="nucleotide sequence ID" value="NZ_SMFP01000003.1"/>
</dbReference>
<feature type="transmembrane region" description="Helical" evidence="1">
    <location>
        <begin position="12"/>
        <end position="34"/>
    </location>
</feature>
<evidence type="ECO:0008006" key="4">
    <source>
        <dbReference type="Google" id="ProtNLM"/>
    </source>
</evidence>
<keyword evidence="1" id="KW-0812">Transmembrane</keyword>
<dbReference type="EMBL" id="SMFP01000003">
    <property type="protein sequence ID" value="TDE39784.1"/>
    <property type="molecule type" value="Genomic_DNA"/>
</dbReference>
<organism evidence="2 3">
    <name type="scientific">Antarcticimicrobium sediminis</name>
    <dbReference type="NCBI Taxonomy" id="2546227"/>
    <lineage>
        <taxon>Bacteria</taxon>
        <taxon>Pseudomonadati</taxon>
        <taxon>Pseudomonadota</taxon>
        <taxon>Alphaproteobacteria</taxon>
        <taxon>Rhodobacterales</taxon>
        <taxon>Paracoccaceae</taxon>
        <taxon>Antarcticimicrobium</taxon>
    </lineage>
</organism>
<protein>
    <recommendedName>
        <fullName evidence="4">PH domain-containing protein</fullName>
    </recommendedName>
</protein>
<keyword evidence="1" id="KW-0472">Membrane</keyword>
<comment type="caution">
    <text evidence="2">The sequence shown here is derived from an EMBL/GenBank/DDBJ whole genome shotgun (WGS) entry which is preliminary data.</text>
</comment>